<feature type="repeat" description="ANK" evidence="3">
    <location>
        <begin position="126"/>
        <end position="158"/>
    </location>
</feature>
<dbReference type="PANTHER" id="PTHR24173">
    <property type="entry name" value="ANKYRIN REPEAT CONTAINING"/>
    <property type="match status" value="1"/>
</dbReference>
<protein>
    <submittedName>
        <fullName evidence="4">Uncharacterized protein</fullName>
    </submittedName>
</protein>
<dbReference type="InterPro" id="IPR002110">
    <property type="entry name" value="Ankyrin_rpt"/>
</dbReference>
<dbReference type="Proteomes" id="UP001434883">
    <property type="component" value="Unassembled WGS sequence"/>
</dbReference>
<proteinExistence type="predicted"/>
<evidence type="ECO:0000313" key="4">
    <source>
        <dbReference type="EMBL" id="MEQ2202417.1"/>
    </source>
</evidence>
<evidence type="ECO:0000313" key="5">
    <source>
        <dbReference type="Proteomes" id="UP001434883"/>
    </source>
</evidence>
<evidence type="ECO:0000256" key="2">
    <source>
        <dbReference type="ARBA" id="ARBA00023043"/>
    </source>
</evidence>
<comment type="caution">
    <text evidence="4">The sequence shown here is derived from an EMBL/GenBank/DDBJ whole genome shotgun (WGS) entry which is preliminary data.</text>
</comment>
<evidence type="ECO:0000256" key="3">
    <source>
        <dbReference type="PROSITE-ProRule" id="PRU00023"/>
    </source>
</evidence>
<accession>A0ABV0R4F4</accession>
<dbReference type="PROSITE" id="PS50088">
    <property type="entry name" value="ANK_REPEAT"/>
    <property type="match status" value="1"/>
</dbReference>
<dbReference type="EMBL" id="JAHRIN010033694">
    <property type="protein sequence ID" value="MEQ2202417.1"/>
    <property type="molecule type" value="Genomic_DNA"/>
</dbReference>
<dbReference type="PROSITE" id="PS50297">
    <property type="entry name" value="ANK_REP_REGION"/>
    <property type="match status" value="1"/>
</dbReference>
<keyword evidence="1" id="KW-0677">Repeat</keyword>
<dbReference type="SUPFAM" id="SSF48403">
    <property type="entry name" value="Ankyrin repeat"/>
    <property type="match status" value="1"/>
</dbReference>
<dbReference type="InterPro" id="IPR036770">
    <property type="entry name" value="Ankyrin_rpt-contain_sf"/>
</dbReference>
<dbReference type="Pfam" id="PF12796">
    <property type="entry name" value="Ank_2"/>
    <property type="match status" value="1"/>
</dbReference>
<dbReference type="PANTHER" id="PTHR24173:SF44">
    <property type="entry name" value="ANKYRIN REPEAT AND SOCS BOX PROTEIN 13"/>
    <property type="match status" value="1"/>
</dbReference>
<reference evidence="4 5" key="1">
    <citation type="submission" date="2021-06" db="EMBL/GenBank/DDBJ databases">
        <authorList>
            <person name="Palmer J.M."/>
        </authorList>
    </citation>
    <scope>NUCLEOTIDE SEQUENCE [LARGE SCALE GENOMIC DNA]</scope>
    <source>
        <strain evidence="4 5">XC_2019</strain>
        <tissue evidence="4">Muscle</tissue>
    </source>
</reference>
<gene>
    <name evidence="4" type="ORF">XENOCAPTIV_029436</name>
</gene>
<keyword evidence="2 3" id="KW-0040">ANK repeat</keyword>
<dbReference type="Gene3D" id="1.25.40.20">
    <property type="entry name" value="Ankyrin repeat-containing domain"/>
    <property type="match status" value="1"/>
</dbReference>
<organism evidence="4 5">
    <name type="scientific">Xenoophorus captivus</name>
    <dbReference type="NCBI Taxonomy" id="1517983"/>
    <lineage>
        <taxon>Eukaryota</taxon>
        <taxon>Metazoa</taxon>
        <taxon>Chordata</taxon>
        <taxon>Craniata</taxon>
        <taxon>Vertebrata</taxon>
        <taxon>Euteleostomi</taxon>
        <taxon>Actinopterygii</taxon>
        <taxon>Neopterygii</taxon>
        <taxon>Teleostei</taxon>
        <taxon>Neoteleostei</taxon>
        <taxon>Acanthomorphata</taxon>
        <taxon>Ovalentaria</taxon>
        <taxon>Atherinomorphae</taxon>
        <taxon>Cyprinodontiformes</taxon>
        <taxon>Goodeidae</taxon>
        <taxon>Xenoophorus</taxon>
    </lineage>
</organism>
<sequence>MVDILDSLFATVCMIISNLIHALHAIIDPDPADLGTRSTLLQEYMEEFRPRQLEVKQLKEKFLKALQENNAEEVLHILHCGKLDIDTVLELEKSWAMGIHVCVMYNAVETALVLLQNGAALNQMPNGKTPLHVACEVSNSDCVALLLAYGAKVNSLSLSGHTPLHYCITRESVECAKQLILKGRTVRMHVCKPA</sequence>
<name>A0ABV0R4F4_9TELE</name>
<dbReference type="SMART" id="SM00248">
    <property type="entry name" value="ANK"/>
    <property type="match status" value="3"/>
</dbReference>
<keyword evidence="5" id="KW-1185">Reference proteome</keyword>
<evidence type="ECO:0000256" key="1">
    <source>
        <dbReference type="ARBA" id="ARBA00022737"/>
    </source>
</evidence>